<dbReference type="InterPro" id="IPR000742">
    <property type="entry name" value="EGF"/>
</dbReference>
<keyword evidence="2" id="KW-0245">EGF-like domain</keyword>
<dbReference type="SUPFAM" id="SSF57196">
    <property type="entry name" value="EGF/Laminin"/>
    <property type="match status" value="2"/>
</dbReference>
<dbReference type="InterPro" id="IPR049883">
    <property type="entry name" value="NOTCH1_EGF-like"/>
</dbReference>
<feature type="disulfide bond" evidence="12">
    <location>
        <begin position="96"/>
        <end position="108"/>
    </location>
</feature>
<dbReference type="CDD" id="cd00112">
    <property type="entry name" value="LDLa"/>
    <property type="match status" value="5"/>
</dbReference>
<dbReference type="Proteomes" id="UP001174136">
    <property type="component" value="Unassembled WGS sequence"/>
</dbReference>
<name>A0AA47P334_MERPO</name>
<gene>
    <name evidence="16" type="primary">Lrp2_5</name>
    <name evidence="16" type="ORF">N1851_016023</name>
</gene>
<keyword evidence="4" id="KW-0812">Transmembrane</keyword>
<dbReference type="SUPFAM" id="SSF63825">
    <property type="entry name" value="YWTD domain"/>
    <property type="match status" value="1"/>
</dbReference>
<keyword evidence="7" id="KW-1133">Transmembrane helix</keyword>
<dbReference type="InterPro" id="IPR036055">
    <property type="entry name" value="LDL_receptor-like_sf"/>
</dbReference>
<evidence type="ECO:0000256" key="9">
    <source>
        <dbReference type="ARBA" id="ARBA00023157"/>
    </source>
</evidence>
<evidence type="ECO:0000256" key="13">
    <source>
        <dbReference type="PROSITE-ProRule" id="PRU00461"/>
    </source>
</evidence>
<dbReference type="Gene3D" id="2.10.25.10">
    <property type="entry name" value="Laminin"/>
    <property type="match status" value="2"/>
</dbReference>
<keyword evidence="5" id="KW-0732">Signal</keyword>
<evidence type="ECO:0000256" key="7">
    <source>
        <dbReference type="ARBA" id="ARBA00022989"/>
    </source>
</evidence>
<dbReference type="GO" id="GO:0043235">
    <property type="term" value="C:receptor complex"/>
    <property type="evidence" value="ECO:0007669"/>
    <property type="project" value="TreeGrafter"/>
</dbReference>
<feature type="domain" description="EGF-like" evidence="15">
    <location>
        <begin position="223"/>
        <end position="260"/>
    </location>
</feature>
<evidence type="ECO:0000256" key="4">
    <source>
        <dbReference type="ARBA" id="ARBA00022692"/>
    </source>
</evidence>
<dbReference type="Gene3D" id="2.120.10.30">
    <property type="entry name" value="TolB, C-terminal domain"/>
    <property type="match status" value="1"/>
</dbReference>
<keyword evidence="11" id="KW-0325">Glycoprotein</keyword>
<dbReference type="GO" id="GO:0016324">
    <property type="term" value="C:apical plasma membrane"/>
    <property type="evidence" value="ECO:0007669"/>
    <property type="project" value="TreeGrafter"/>
</dbReference>
<feature type="disulfide bond" evidence="12">
    <location>
        <begin position="201"/>
        <end position="216"/>
    </location>
</feature>
<evidence type="ECO:0000256" key="11">
    <source>
        <dbReference type="ARBA" id="ARBA00023180"/>
    </source>
</evidence>
<dbReference type="PROSITE" id="PS01187">
    <property type="entry name" value="EGF_CA"/>
    <property type="match status" value="1"/>
</dbReference>
<dbReference type="Gene3D" id="4.10.400.10">
    <property type="entry name" value="Low-density Lipoprotein Receptor"/>
    <property type="match status" value="5"/>
</dbReference>
<dbReference type="Pfam" id="PF07645">
    <property type="entry name" value="EGF_CA"/>
    <property type="match status" value="1"/>
</dbReference>
<dbReference type="PANTHER" id="PTHR22722">
    <property type="entry name" value="LOW-DENSITY LIPOPROTEIN RECEPTOR-RELATED PROTEIN 2-RELATED"/>
    <property type="match status" value="1"/>
</dbReference>
<keyword evidence="9 12" id="KW-1015">Disulfide bond</keyword>
<dbReference type="InterPro" id="IPR001881">
    <property type="entry name" value="EGF-like_Ca-bd_dom"/>
</dbReference>
<evidence type="ECO:0000256" key="5">
    <source>
        <dbReference type="ARBA" id="ARBA00022729"/>
    </source>
</evidence>
<dbReference type="PRINTS" id="PR00261">
    <property type="entry name" value="LDLRECEPTOR"/>
</dbReference>
<dbReference type="InterPro" id="IPR023415">
    <property type="entry name" value="LDLR_class-A_CS"/>
</dbReference>
<evidence type="ECO:0000256" key="12">
    <source>
        <dbReference type="PROSITE-ProRule" id="PRU00124"/>
    </source>
</evidence>
<dbReference type="FunFam" id="4.10.400.10:FF:000034">
    <property type="entry name" value="Low-density lipoprotein receptor-related protein 2"/>
    <property type="match status" value="2"/>
</dbReference>
<dbReference type="Pfam" id="PF00058">
    <property type="entry name" value="Ldl_recept_b"/>
    <property type="match status" value="1"/>
</dbReference>
<dbReference type="Pfam" id="PF00057">
    <property type="entry name" value="Ldl_recept_a"/>
    <property type="match status" value="5"/>
</dbReference>
<dbReference type="AlphaFoldDB" id="A0AA47P334"/>
<evidence type="ECO:0000256" key="2">
    <source>
        <dbReference type="ARBA" id="ARBA00022536"/>
    </source>
</evidence>
<feature type="domain" description="EGF-like" evidence="15">
    <location>
        <begin position="24"/>
        <end position="65"/>
    </location>
</feature>
<keyword evidence="6" id="KW-0677">Repeat</keyword>
<feature type="domain" description="EGF-like" evidence="15">
    <location>
        <begin position="264"/>
        <end position="302"/>
    </location>
</feature>
<evidence type="ECO:0000259" key="14">
    <source>
        <dbReference type="SMART" id="SM00179"/>
    </source>
</evidence>
<evidence type="ECO:0000256" key="6">
    <source>
        <dbReference type="ARBA" id="ARBA00022737"/>
    </source>
</evidence>
<dbReference type="GO" id="GO:0042562">
    <property type="term" value="F:hormone binding"/>
    <property type="evidence" value="ECO:0007669"/>
    <property type="project" value="TreeGrafter"/>
</dbReference>
<dbReference type="FunFam" id="4.10.400.10:FF:000001">
    <property type="entry name" value="Low-density lipoprotein receptor-related protein 1"/>
    <property type="match status" value="1"/>
</dbReference>
<accession>A0AA47P334</accession>
<dbReference type="SMART" id="SM00135">
    <property type="entry name" value="LY"/>
    <property type="match status" value="1"/>
</dbReference>
<feature type="disulfide bond" evidence="12">
    <location>
        <begin position="71"/>
        <end position="86"/>
    </location>
</feature>
<feature type="domain" description="EGF-like calcium-binding" evidence="14">
    <location>
        <begin position="203"/>
        <end position="260"/>
    </location>
</feature>
<dbReference type="FunFam" id="2.10.25.10:FF:000805">
    <property type="entry name" value="Low-density lipoprotein receptor-related protein 2"/>
    <property type="match status" value="1"/>
</dbReference>
<evidence type="ECO:0000313" key="17">
    <source>
        <dbReference type="Proteomes" id="UP001174136"/>
    </source>
</evidence>
<sequence length="458" mass="51481">MADKLKLRTPRACTESEFRCDNLHCVPDRWVCDHDNDCEDNSDERDCELRTCHPGYFQCGSGHCIAERFKCDGNADCLDYTDESACPTRFPNGTYCPVFLFECKNHVCVQPHWKCDGDNDCGDHSDEELHLCLDIPCEAPFRFRCSNNRCVYSHELCNSVDDCGDGSDEKQENCQEPTHGPCSVDEYKCTNGQCVPQQYVCDDYDDCGDHTDELGCVNGSGRSCSEDLCEHNCTDVTGGGFLCSCRPGFKPPVSDRTTCQDLNECEEFGTCPQDCRNTKGSYECFCAPGFRSVGDPQGRECAAQGNPPVLLLPDNVRIRRFNLSSEQYSDYLDNAEHIQALDYLWDPEGVGLSIVYWTVLGRGSRFGSIKRAYMTTFNDNGNNPVKEVDLSLRYVANPEGIAVDWIAGHIYWTDAGTNRIEVAKLDGRYRKWLIHTDLDQPAAIVKFCHNIVGLLEPR</sequence>
<dbReference type="PANTHER" id="PTHR22722:SF14">
    <property type="entry name" value="MEGALIN, ISOFORM A"/>
    <property type="match status" value="1"/>
</dbReference>
<keyword evidence="16" id="KW-0449">Lipoprotein</keyword>
<keyword evidence="10 16" id="KW-0675">Receptor</keyword>
<feature type="disulfide bond" evidence="12">
    <location>
        <begin position="182"/>
        <end position="194"/>
    </location>
</feature>
<feature type="disulfide bond" evidence="12">
    <location>
        <begin position="145"/>
        <end position="163"/>
    </location>
</feature>
<feature type="disulfide bond" evidence="12">
    <location>
        <begin position="13"/>
        <end position="25"/>
    </location>
</feature>
<feature type="disulfide bond" evidence="12">
    <location>
        <begin position="59"/>
        <end position="77"/>
    </location>
</feature>
<dbReference type="InterPro" id="IPR018097">
    <property type="entry name" value="EGF_Ca-bd_CS"/>
</dbReference>
<dbReference type="SMART" id="SM00179">
    <property type="entry name" value="EGF_CA"/>
    <property type="match status" value="2"/>
</dbReference>
<dbReference type="InterPro" id="IPR011042">
    <property type="entry name" value="6-blade_b-propeller_TolB-like"/>
</dbReference>
<feature type="domain" description="EGF-like calcium-binding" evidence="14">
    <location>
        <begin position="261"/>
        <end position="302"/>
    </location>
</feature>
<feature type="disulfide bond" evidence="12">
    <location>
        <begin position="32"/>
        <end position="47"/>
    </location>
</feature>
<keyword evidence="17" id="KW-1185">Reference proteome</keyword>
<comment type="subcellular location">
    <subcellularLocation>
        <location evidence="1">Membrane</location>
        <topology evidence="1">Single-pass membrane protein</topology>
    </subcellularLocation>
</comment>
<comment type="caution">
    <text evidence="12">Lacks conserved residue(s) required for the propagation of feature annotation.</text>
</comment>
<feature type="disulfide bond" evidence="12">
    <location>
        <begin position="103"/>
        <end position="121"/>
    </location>
</feature>
<dbReference type="SMART" id="SM00192">
    <property type="entry name" value="LDLa"/>
    <property type="match status" value="5"/>
</dbReference>
<feature type="repeat" description="LDL-receptor class B" evidence="13">
    <location>
        <begin position="408"/>
        <end position="450"/>
    </location>
</feature>
<feature type="disulfide bond" evidence="12">
    <location>
        <begin position="20"/>
        <end position="38"/>
    </location>
</feature>
<evidence type="ECO:0000256" key="10">
    <source>
        <dbReference type="ARBA" id="ARBA00023170"/>
    </source>
</evidence>
<dbReference type="PROSITE" id="PS50068">
    <property type="entry name" value="LDLRA_2"/>
    <property type="match status" value="5"/>
</dbReference>
<protein>
    <submittedName>
        <fullName evidence="16">Low-density lipoprotein receptor-related protein 2</fullName>
    </submittedName>
</protein>
<dbReference type="InterPro" id="IPR002172">
    <property type="entry name" value="LDrepeatLR_classA_rpt"/>
</dbReference>
<organism evidence="16 17">
    <name type="scientific">Merluccius polli</name>
    <name type="common">Benguela hake</name>
    <name type="synonym">Merluccius cadenati</name>
    <dbReference type="NCBI Taxonomy" id="89951"/>
    <lineage>
        <taxon>Eukaryota</taxon>
        <taxon>Metazoa</taxon>
        <taxon>Chordata</taxon>
        <taxon>Craniata</taxon>
        <taxon>Vertebrata</taxon>
        <taxon>Euteleostomi</taxon>
        <taxon>Actinopterygii</taxon>
        <taxon>Neopterygii</taxon>
        <taxon>Teleostei</taxon>
        <taxon>Neoteleostei</taxon>
        <taxon>Acanthomorphata</taxon>
        <taxon>Zeiogadaria</taxon>
        <taxon>Gadariae</taxon>
        <taxon>Gadiformes</taxon>
        <taxon>Gadoidei</taxon>
        <taxon>Merlucciidae</taxon>
        <taxon>Merluccius</taxon>
    </lineage>
</organism>
<evidence type="ECO:0000256" key="8">
    <source>
        <dbReference type="ARBA" id="ARBA00023136"/>
    </source>
</evidence>
<feature type="disulfide bond" evidence="12">
    <location>
        <begin position="189"/>
        <end position="207"/>
    </location>
</feature>
<evidence type="ECO:0000256" key="1">
    <source>
        <dbReference type="ARBA" id="ARBA00004167"/>
    </source>
</evidence>
<dbReference type="CDD" id="cd00054">
    <property type="entry name" value="EGF_CA"/>
    <property type="match status" value="1"/>
</dbReference>
<dbReference type="InterPro" id="IPR051221">
    <property type="entry name" value="LDLR-related"/>
</dbReference>
<evidence type="ECO:0000313" key="16">
    <source>
        <dbReference type="EMBL" id="KAK0145072.1"/>
    </source>
</evidence>
<dbReference type="PROSITE" id="PS01209">
    <property type="entry name" value="LDLRA_1"/>
    <property type="match status" value="3"/>
</dbReference>
<reference evidence="16" key="1">
    <citation type="journal article" date="2023" name="Front. Mar. Sci.">
        <title>A new Merluccius polli reference genome to investigate the effects of global change in West African waters.</title>
        <authorList>
            <person name="Mateo J.L."/>
            <person name="Blanco-Fernandez C."/>
            <person name="Garcia-Vazquez E."/>
            <person name="Machado-Schiaffino G."/>
        </authorList>
    </citation>
    <scope>NUCLEOTIDE SEQUENCE</scope>
    <source>
        <strain evidence="16">C29</strain>
        <tissue evidence="16">Fin</tissue>
    </source>
</reference>
<dbReference type="PROSITE" id="PS51120">
    <property type="entry name" value="LDLRB"/>
    <property type="match status" value="1"/>
</dbReference>
<dbReference type="SMART" id="SM00181">
    <property type="entry name" value="EGF"/>
    <property type="match status" value="3"/>
</dbReference>
<evidence type="ECO:0000259" key="15">
    <source>
        <dbReference type="SMART" id="SM00181"/>
    </source>
</evidence>
<dbReference type="GO" id="GO:0006898">
    <property type="term" value="P:receptor-mediated endocytosis"/>
    <property type="evidence" value="ECO:0007669"/>
    <property type="project" value="TreeGrafter"/>
</dbReference>
<comment type="caution">
    <text evidence="16">The sequence shown here is derived from an EMBL/GenBank/DDBJ whole genome shotgun (WGS) entry which is preliminary data.</text>
</comment>
<dbReference type="InterPro" id="IPR000033">
    <property type="entry name" value="LDLR_classB_rpt"/>
</dbReference>
<dbReference type="SUPFAM" id="SSF57424">
    <property type="entry name" value="LDL receptor-like module"/>
    <property type="match status" value="5"/>
</dbReference>
<keyword evidence="3" id="KW-0254">Endocytosis</keyword>
<evidence type="ECO:0000256" key="3">
    <source>
        <dbReference type="ARBA" id="ARBA00022583"/>
    </source>
</evidence>
<keyword evidence="8" id="KW-0472">Membrane</keyword>
<dbReference type="EMBL" id="JAOPHQ010002891">
    <property type="protein sequence ID" value="KAK0145072.1"/>
    <property type="molecule type" value="Genomic_DNA"/>
</dbReference>
<proteinExistence type="predicted"/>
<feature type="disulfide bond" evidence="12">
    <location>
        <begin position="52"/>
        <end position="64"/>
    </location>
</feature>
<dbReference type="GO" id="GO:0005509">
    <property type="term" value="F:calcium ion binding"/>
    <property type="evidence" value="ECO:0007669"/>
    <property type="project" value="InterPro"/>
</dbReference>
<dbReference type="FunFam" id="4.10.400.10:FF:000218">
    <property type="entry name" value="low-density lipoprotein receptor-related protein 2 isoform X5"/>
    <property type="match status" value="1"/>
</dbReference>